<dbReference type="Gene3D" id="2.60.40.10">
    <property type="entry name" value="Immunoglobulins"/>
    <property type="match status" value="1"/>
</dbReference>
<dbReference type="RefSeq" id="YP_010801628.1">
    <property type="nucleotide sequence ID" value="NC_076966.1"/>
</dbReference>
<keyword evidence="15 18" id="KW-0472">Membrane</keyword>
<keyword evidence="9" id="KW-1040">Host Golgi apparatus</keyword>
<evidence type="ECO:0000256" key="7">
    <source>
        <dbReference type="ARBA" id="ARBA00022511"/>
    </source>
</evidence>
<keyword evidence="11" id="KW-1043">Host membrane</keyword>
<evidence type="ECO:0000256" key="11">
    <source>
        <dbReference type="ARBA" id="ARBA00022870"/>
    </source>
</evidence>
<accession>A0A5B9R025</accession>
<dbReference type="GO" id="GO:0044177">
    <property type="term" value="C:host cell Golgi apparatus"/>
    <property type="evidence" value="ECO:0007669"/>
    <property type="project" value="UniProtKB-SubCell"/>
</dbReference>
<comment type="function">
    <text evidence="17">In epithelial cells, the heterodimer gE/gI is required for the cell-to-cell spread of the virus, by sorting nascent virions to cell junctions. Once the virus reaches the cell junctions, virus particles can spread to adjacent cells extremely rapidly through interactions with cellular receptors that accumulate at these junctions. Implicated in basolateral spread in polarized cells. In neuronal cells, gE/gI is essential for the anterograde spread of the infection throughout the host nervous system. Together with US9, the heterodimer gE/gI is involved in the sorting and transport of viral structural components toward axon tips.</text>
</comment>
<evidence type="ECO:0000313" key="21">
    <source>
        <dbReference type="EMBL" id="QEG54062.1"/>
    </source>
</evidence>
<comment type="similarity">
    <text evidence="5">Belongs to the alphaherpesvirinae glycoprotein E family.</text>
</comment>
<evidence type="ECO:0000256" key="16">
    <source>
        <dbReference type="ARBA" id="ARBA00023180"/>
    </source>
</evidence>
<evidence type="ECO:0000256" key="4">
    <source>
        <dbReference type="ARBA" id="ARBA00004563"/>
    </source>
</evidence>
<feature type="transmembrane region" description="Helical" evidence="18">
    <location>
        <begin position="396"/>
        <end position="416"/>
    </location>
</feature>
<dbReference type="GeneID" id="80540339"/>
<dbReference type="InterPro" id="IPR013783">
    <property type="entry name" value="Ig-like_fold"/>
</dbReference>
<evidence type="ECO:0000256" key="6">
    <source>
        <dbReference type="ARBA" id="ARBA00013988"/>
    </source>
</evidence>
<dbReference type="InterPro" id="IPR036179">
    <property type="entry name" value="Ig-like_dom_sf"/>
</dbReference>
<evidence type="ECO:0000256" key="15">
    <source>
        <dbReference type="ARBA" id="ARBA00023136"/>
    </source>
</evidence>
<organism evidence="21 22">
    <name type="scientific">Cacatuid alphaherpesvirus 2</name>
    <dbReference type="NCBI Taxonomy" id="2604840"/>
    <lineage>
        <taxon>Viruses</taxon>
        <taxon>Duplodnaviria</taxon>
        <taxon>Heunggongvirae</taxon>
        <taxon>Peploviricota</taxon>
        <taxon>Herviviricetes</taxon>
        <taxon>Herpesvirales</taxon>
        <taxon>Orthoherpesviridae</taxon>
        <taxon>Alphaherpesvirinae</taxon>
        <taxon>Iltovirus</taxon>
        <taxon>Iltovirus cacatuidalpha2</taxon>
    </lineage>
</organism>
<evidence type="ECO:0000256" key="18">
    <source>
        <dbReference type="SAM" id="Phobius"/>
    </source>
</evidence>
<keyword evidence="13 18" id="KW-1133">Transmembrane helix</keyword>
<evidence type="ECO:0000256" key="3">
    <source>
        <dbReference type="ARBA" id="ARBA00004402"/>
    </source>
</evidence>
<keyword evidence="22" id="KW-1185">Reference proteome</keyword>
<evidence type="ECO:0000256" key="12">
    <source>
        <dbReference type="ARBA" id="ARBA00022879"/>
    </source>
</evidence>
<dbReference type="InterPro" id="IPR003404">
    <property type="entry name" value="Herpes_glycopE_Fc"/>
</dbReference>
<evidence type="ECO:0000256" key="10">
    <source>
        <dbReference type="ARBA" id="ARBA00022844"/>
    </source>
</evidence>
<comment type="subcellular location">
    <subcellularLocation>
        <location evidence="1">Host Golgi apparatus</location>
    </subcellularLocation>
    <subcellularLocation>
        <location evidence="2">Host cell junction</location>
    </subcellularLocation>
    <subcellularLocation>
        <location evidence="3">Host cell membrane</location>
        <topology evidence="3">Single-pass type I membrane protein</topology>
    </subcellularLocation>
    <subcellularLocation>
        <location evidence="4">Virion membrane</location>
        <topology evidence="4">Single-pass type I membrane protein</topology>
    </subcellularLocation>
</comment>
<evidence type="ECO:0000256" key="17">
    <source>
        <dbReference type="ARBA" id="ARBA00025134"/>
    </source>
</evidence>
<evidence type="ECO:0000259" key="20">
    <source>
        <dbReference type="Pfam" id="PF20418"/>
    </source>
</evidence>
<evidence type="ECO:0000313" key="22">
    <source>
        <dbReference type="Proteomes" id="UP001144437"/>
    </source>
</evidence>
<evidence type="ECO:0000256" key="8">
    <source>
        <dbReference type="ARBA" id="ARBA00022692"/>
    </source>
</evidence>
<dbReference type="KEGG" id="vg:80540339"/>
<reference evidence="21" key="1">
    <citation type="journal article" date="2019" name="Vet. Microbiol.">
        <title>Disease surveillance in wild Victorian cacatuids reveals co-infection with multiple agents and detection of novel avian viruses.</title>
        <authorList>
            <person name="Sutherland M."/>
            <person name="Sarker S."/>
            <person name="Vaz P.K."/>
            <person name="Legione A.R."/>
            <person name="Devlin J.M."/>
            <person name="Macwhirter P.L."/>
            <person name="Whiteley P.L."/>
            <person name="Raidal S.R."/>
        </authorList>
    </citation>
    <scope>NUCLEOTIDE SEQUENCE</scope>
    <source>
        <strain evidence="21">97-0001</strain>
    </source>
</reference>
<dbReference type="Proteomes" id="UP001144437">
    <property type="component" value="Segment"/>
</dbReference>
<evidence type="ECO:0000259" key="19">
    <source>
        <dbReference type="Pfam" id="PF02480"/>
    </source>
</evidence>
<dbReference type="Pfam" id="PF02480">
    <property type="entry name" value="Herpes_gE"/>
    <property type="match status" value="1"/>
</dbReference>
<evidence type="ECO:0000256" key="9">
    <source>
        <dbReference type="ARBA" id="ARBA00022812"/>
    </source>
</evidence>
<keyword evidence="8 18" id="KW-0812">Transmembrane</keyword>
<evidence type="ECO:0000256" key="2">
    <source>
        <dbReference type="ARBA" id="ARBA00004315"/>
    </source>
</evidence>
<keyword evidence="7" id="KW-1032">Host cell membrane</keyword>
<proteinExistence type="inferred from homology"/>
<dbReference type="Pfam" id="PF20418">
    <property type="entry name" value="Herpes_gE_N"/>
    <property type="match status" value="1"/>
</dbReference>
<keyword evidence="10" id="KW-0946">Virion</keyword>
<dbReference type="GO" id="GO:0044156">
    <property type="term" value="C:host cell junction"/>
    <property type="evidence" value="ECO:0007669"/>
    <property type="project" value="UniProtKB-SubCell"/>
</dbReference>
<evidence type="ECO:0000256" key="14">
    <source>
        <dbReference type="ARBA" id="ARBA00023081"/>
    </source>
</evidence>
<dbReference type="SUPFAM" id="SSF48726">
    <property type="entry name" value="Immunoglobulin"/>
    <property type="match status" value="1"/>
</dbReference>
<evidence type="ECO:0000256" key="13">
    <source>
        <dbReference type="ARBA" id="ARBA00022989"/>
    </source>
</evidence>
<keyword evidence="16" id="KW-0325">Glycoprotein</keyword>
<evidence type="ECO:0000256" key="1">
    <source>
        <dbReference type="ARBA" id="ARBA00004136"/>
    </source>
</evidence>
<feature type="domain" description="Envelope glycoprotein E N-terminal" evidence="20">
    <location>
        <begin position="52"/>
        <end position="169"/>
    </location>
</feature>
<sequence>MSACVKSWIVIVAVFLLNAYPTLCTLQMVVGREGQGLTFGPSIAKTLSVGGMAKWVLIEQGSCAPKPAEVCVSQGKCIYDLVYGDDEHSCRGRVPAPRTLAILVKEANGVMKQITYPESTENLMRDLGYAITPAGDIRIDGATRDHSGLYGVREIGVGQSFLFYNVTIRGEDDTDFDYSNGYADLPNRIDPESNHDQVSVAIPPLHLFNPLKTLILRPRMTVIPASWRTEYNLTYSWYEFIYDPSCTDVRLYEACIYHPLSGGCANPEGPYGCTIGSPTRSELVGRAQLTNCRGQDLRTCAFSQLLSGRGSAGLGPVFPELQIDGSSARPAVYLIVIDIEGLVVGWAYTGLSLPNSAMPIVVDMHIPDASSWEGIFRGKLPRGKNLSTGSIASLEIVVTAIAILLICCAVGICIFMRRRKVRRMREGRPWTQLVDAQSKTYVRLPSNEFFLSSDDEDEELLYESGSAPRKTNNHRRRHENALNRLDKTVKIAISSVADRFLTDKAHVSRSK</sequence>
<dbReference type="InterPro" id="IPR046463">
    <property type="entry name" value="Herpes_gE_N"/>
</dbReference>
<name>A0A5B9R025_9ALPH</name>
<keyword evidence="14" id="KW-1031">Host cell junction</keyword>
<keyword evidence="12 21" id="KW-0261">Viral envelope protein</keyword>
<dbReference type="GO" id="GO:0019031">
    <property type="term" value="C:viral envelope"/>
    <property type="evidence" value="ECO:0007669"/>
    <property type="project" value="UniProtKB-KW"/>
</dbReference>
<protein>
    <recommendedName>
        <fullName evidence="6">Envelope glycoprotein E</fullName>
    </recommendedName>
</protein>
<dbReference type="GO" id="GO:0055036">
    <property type="term" value="C:virion membrane"/>
    <property type="evidence" value="ECO:0007669"/>
    <property type="project" value="UniProtKB-SubCell"/>
</dbReference>
<dbReference type="EMBL" id="MK360902">
    <property type="protein sequence ID" value="QEG54062.1"/>
    <property type="molecule type" value="Genomic_DNA"/>
</dbReference>
<feature type="domain" description="Envelope glycoprotein E Fc-binding" evidence="19">
    <location>
        <begin position="196"/>
        <end position="367"/>
    </location>
</feature>
<evidence type="ECO:0000256" key="5">
    <source>
        <dbReference type="ARBA" id="ARBA00008101"/>
    </source>
</evidence>